<proteinExistence type="predicted"/>
<reference evidence="1" key="1">
    <citation type="submission" date="2024-06" db="EMBL/GenBank/DDBJ databases">
        <title>High activity and specificity of bacteriophage cocktails against carbapenem-resistant Klebsiella pneumoniae belonging to high-risk clones CG258 and ST307.</title>
        <authorList>
            <person name="Jimenez Quiceno J."/>
            <person name="Salazar Ospina L."/>
            <person name="Tellez Carrasquilla S."/>
        </authorList>
    </citation>
    <scope>NUCLEOTIDE SEQUENCE</scope>
</reference>
<sequence length="91" mass="11103">MNKHPYYHLMAVLRKQRNNVIEDFRHFKRDRVNRKWVPHSAFSHTVTRFRKEIAEMDKLIAGVKLALRVSRETGIQYYYDYESNTIYFPLP</sequence>
<dbReference type="EMBL" id="PP895363">
    <property type="protein sequence ID" value="XCI77986.1"/>
    <property type="molecule type" value="Genomic_DNA"/>
</dbReference>
<evidence type="ECO:0000313" key="1">
    <source>
        <dbReference type="EMBL" id="XCI77986.1"/>
    </source>
</evidence>
<organism evidence="1">
    <name type="scientific">Klebsiella phage FKP3</name>
    <dbReference type="NCBI Taxonomy" id="3231233"/>
    <lineage>
        <taxon>Viruses</taxon>
        <taxon>Duplodnaviria</taxon>
        <taxon>Heunggongvirae</taxon>
        <taxon>Uroviricota</taxon>
        <taxon>Caudoviricetes</taxon>
        <taxon>Stephanstirmvirinae</taxon>
        <taxon>Justusliebigvirus</taxon>
    </lineage>
</organism>
<name>A0AAU8HZU9_9CAUD</name>
<accession>A0AAU8HZU9</accession>
<protein>
    <submittedName>
        <fullName evidence="1">Uncharacterized protein</fullName>
    </submittedName>
</protein>